<proteinExistence type="predicted"/>
<gene>
    <name evidence="2" type="ORF">ABIA69_001651</name>
</gene>
<organism evidence="2 3">
    <name type="scientific">Lysinibacillus parviboronicapiens</name>
    <dbReference type="NCBI Taxonomy" id="436516"/>
    <lineage>
        <taxon>Bacteria</taxon>
        <taxon>Bacillati</taxon>
        <taxon>Bacillota</taxon>
        <taxon>Bacilli</taxon>
        <taxon>Bacillales</taxon>
        <taxon>Bacillaceae</taxon>
        <taxon>Lysinibacillus</taxon>
    </lineage>
</organism>
<evidence type="ECO:0000259" key="1">
    <source>
        <dbReference type="PROSITE" id="PS51352"/>
    </source>
</evidence>
<dbReference type="InterPro" id="IPR013740">
    <property type="entry name" value="Redoxin"/>
</dbReference>
<dbReference type="Proteomes" id="UP001549363">
    <property type="component" value="Unassembled WGS sequence"/>
</dbReference>
<dbReference type="EMBL" id="JBEPSB010000005">
    <property type="protein sequence ID" value="MET4560507.1"/>
    <property type="molecule type" value="Genomic_DNA"/>
</dbReference>
<dbReference type="Pfam" id="PF08534">
    <property type="entry name" value="Redoxin"/>
    <property type="match status" value="1"/>
</dbReference>
<dbReference type="InterPro" id="IPR036249">
    <property type="entry name" value="Thioredoxin-like_sf"/>
</dbReference>
<reference evidence="2 3" key="1">
    <citation type="submission" date="2024-06" db="EMBL/GenBank/DDBJ databases">
        <title>Sorghum-associated microbial communities from plants grown in Nebraska, USA.</title>
        <authorList>
            <person name="Schachtman D."/>
        </authorList>
    </citation>
    <scope>NUCLEOTIDE SEQUENCE [LARGE SCALE GENOMIC DNA]</scope>
    <source>
        <strain evidence="2 3">736</strain>
    </source>
</reference>
<dbReference type="InterPro" id="IPR050553">
    <property type="entry name" value="Thioredoxin_ResA/DsbE_sf"/>
</dbReference>
<dbReference type="PANTHER" id="PTHR42852:SF1">
    <property type="entry name" value="THIOREDOXIN-LIKE PROTEIN YNEN"/>
    <property type="match status" value="1"/>
</dbReference>
<keyword evidence="3" id="KW-1185">Reference proteome</keyword>
<sequence>MPSWCSPCQEEAPDLKDFYDKKSDNVELLAINTTSSDSRENAIKFQEMYNLNFPIFLDLDRSLGKSLEVMAFPITFMIDADGVLKYTIKGQVNQKATQ</sequence>
<dbReference type="PANTHER" id="PTHR42852">
    <property type="entry name" value="THIOL:DISULFIDE INTERCHANGE PROTEIN DSBE"/>
    <property type="match status" value="1"/>
</dbReference>
<dbReference type="InterPro" id="IPR013766">
    <property type="entry name" value="Thioredoxin_domain"/>
</dbReference>
<dbReference type="CDD" id="cd02966">
    <property type="entry name" value="TlpA_like_family"/>
    <property type="match status" value="1"/>
</dbReference>
<dbReference type="Gene3D" id="3.40.30.10">
    <property type="entry name" value="Glutaredoxin"/>
    <property type="match status" value="1"/>
</dbReference>
<protein>
    <submittedName>
        <fullName evidence="2">Peroxiredoxin</fullName>
    </submittedName>
</protein>
<dbReference type="PROSITE" id="PS51352">
    <property type="entry name" value="THIOREDOXIN_2"/>
    <property type="match status" value="1"/>
</dbReference>
<evidence type="ECO:0000313" key="3">
    <source>
        <dbReference type="Proteomes" id="UP001549363"/>
    </source>
</evidence>
<accession>A0ABV2PHT5</accession>
<comment type="caution">
    <text evidence="2">The sequence shown here is derived from an EMBL/GenBank/DDBJ whole genome shotgun (WGS) entry which is preliminary data.</text>
</comment>
<dbReference type="SUPFAM" id="SSF52833">
    <property type="entry name" value="Thioredoxin-like"/>
    <property type="match status" value="1"/>
</dbReference>
<evidence type="ECO:0000313" key="2">
    <source>
        <dbReference type="EMBL" id="MET4560507.1"/>
    </source>
</evidence>
<feature type="domain" description="Thioredoxin" evidence="1">
    <location>
        <begin position="1"/>
        <end position="98"/>
    </location>
</feature>
<name>A0ABV2PHT5_9BACI</name>
<dbReference type="RefSeq" id="WP_354471485.1">
    <property type="nucleotide sequence ID" value="NZ_JBEPSB010000005.1"/>
</dbReference>